<dbReference type="EMBL" id="MCFJ01000014">
    <property type="protein sequence ID" value="ORY59278.1"/>
    <property type="molecule type" value="Genomic_DNA"/>
</dbReference>
<name>A0A1Y2DJ53_9PEZI</name>
<evidence type="ECO:0000313" key="3">
    <source>
        <dbReference type="Proteomes" id="UP000193689"/>
    </source>
</evidence>
<dbReference type="GeneID" id="63774981"/>
<feature type="region of interest" description="Disordered" evidence="1">
    <location>
        <begin position="1"/>
        <end position="21"/>
    </location>
</feature>
<reference evidence="2 3" key="1">
    <citation type="submission" date="2016-07" db="EMBL/GenBank/DDBJ databases">
        <title>Pervasive Adenine N6-methylation of Active Genes in Fungi.</title>
        <authorList>
            <consortium name="DOE Joint Genome Institute"/>
            <person name="Mondo S.J."/>
            <person name="Dannebaum R.O."/>
            <person name="Kuo R.C."/>
            <person name="Labutti K."/>
            <person name="Haridas S."/>
            <person name="Kuo A."/>
            <person name="Salamov A."/>
            <person name="Ahrendt S.R."/>
            <person name="Lipzen A."/>
            <person name="Sullivan W."/>
            <person name="Andreopoulos W.B."/>
            <person name="Clum A."/>
            <person name="Lindquist E."/>
            <person name="Daum C."/>
            <person name="Ramamoorthy G.K."/>
            <person name="Gryganskyi A."/>
            <person name="Culley D."/>
            <person name="Magnuson J.K."/>
            <person name="James T.Y."/>
            <person name="O'Malley M.A."/>
            <person name="Stajich J.E."/>
            <person name="Spatafora J.W."/>
            <person name="Visel A."/>
            <person name="Grigoriev I.V."/>
        </authorList>
    </citation>
    <scope>NUCLEOTIDE SEQUENCE [LARGE SCALE GENOMIC DNA]</scope>
    <source>
        <strain evidence="2 3">CBS 129021</strain>
    </source>
</reference>
<organism evidence="2 3">
    <name type="scientific">Pseudomassariella vexata</name>
    <dbReference type="NCBI Taxonomy" id="1141098"/>
    <lineage>
        <taxon>Eukaryota</taxon>
        <taxon>Fungi</taxon>
        <taxon>Dikarya</taxon>
        <taxon>Ascomycota</taxon>
        <taxon>Pezizomycotina</taxon>
        <taxon>Sordariomycetes</taxon>
        <taxon>Xylariomycetidae</taxon>
        <taxon>Amphisphaeriales</taxon>
        <taxon>Pseudomassariaceae</taxon>
        <taxon>Pseudomassariella</taxon>
    </lineage>
</organism>
<dbReference type="InParanoid" id="A0A1Y2DJ53"/>
<keyword evidence="3" id="KW-1185">Reference proteome</keyword>
<evidence type="ECO:0000256" key="1">
    <source>
        <dbReference type="SAM" id="MobiDB-lite"/>
    </source>
</evidence>
<dbReference type="RefSeq" id="XP_040711972.1">
    <property type="nucleotide sequence ID" value="XM_040858769.1"/>
</dbReference>
<protein>
    <submittedName>
        <fullName evidence="2">Uncharacterized protein</fullName>
    </submittedName>
</protein>
<proteinExistence type="predicted"/>
<dbReference type="OrthoDB" id="3629846at2759"/>
<gene>
    <name evidence="2" type="ORF">BCR38DRAFT_412977</name>
</gene>
<dbReference type="AlphaFoldDB" id="A0A1Y2DJ53"/>
<evidence type="ECO:0000313" key="2">
    <source>
        <dbReference type="EMBL" id="ORY59278.1"/>
    </source>
</evidence>
<comment type="caution">
    <text evidence="2">The sequence shown here is derived from an EMBL/GenBank/DDBJ whole genome shotgun (WGS) entry which is preliminary data.</text>
</comment>
<accession>A0A1Y2DJ53</accession>
<dbReference type="Proteomes" id="UP000193689">
    <property type="component" value="Unassembled WGS sequence"/>
</dbReference>
<sequence>MPPFTQFAKRARTPMQRAPSLSDHSIGIPMILISNMRNGRGNGLSRQRGHAYTEEDTNSVNCTSVLGQARVKALQSIGNGSNETSDKDCTMPTIPWSELSGWASMFDSTTGPIRPEYGGFIETTYDVNGGNSTSSVIVNGTDVPSPNLMSRGGFKASFDGVANGTNTTHYYTAMNQLQVLMLTTLSWLISEPYE</sequence>